<dbReference type="Gene3D" id="3.40.50.300">
    <property type="entry name" value="P-loop containing nucleotide triphosphate hydrolases"/>
    <property type="match status" value="1"/>
</dbReference>
<evidence type="ECO:0000256" key="2">
    <source>
        <dbReference type="ARBA" id="ARBA00004300"/>
    </source>
</evidence>
<comment type="subcellular location">
    <subcellularLocation>
        <location evidence="3">Cytoplasm</location>
        <location evidence="3">Cytoskeleton</location>
        <location evidence="3">Cilium axoneme</location>
    </subcellularLocation>
    <subcellularLocation>
        <location evidence="1">Cytoplasm</location>
        <location evidence="1">Cytoskeleton</location>
        <location evidence="1">Cilium basal body</location>
    </subcellularLocation>
    <subcellularLocation>
        <location evidence="2">Cytoplasm</location>
        <location evidence="2">Cytoskeleton</location>
        <location evidence="2">Microtubule organizing center</location>
        <location evidence="2">Centrosome</location>
    </subcellularLocation>
</comment>
<evidence type="ECO:0000256" key="11">
    <source>
        <dbReference type="ARBA" id="ARBA00023069"/>
    </source>
</evidence>
<dbReference type="GO" id="GO:0005874">
    <property type="term" value="C:microtubule"/>
    <property type="evidence" value="ECO:0007669"/>
    <property type="project" value="UniProtKB-KW"/>
</dbReference>
<evidence type="ECO:0000313" key="16">
    <source>
        <dbReference type="EMBL" id="CAF1299354.1"/>
    </source>
</evidence>
<sequence>MPRRTQNDEKDEDENKKHDDDFYGGQRKQETDLGGSGKSLWDAARDIVASREQAETLPTVSNTVLFVGSRSGGKSTMVLRYLERTSETAKPTIALEYNYAKKPKTTDTVGKDIGHVWELGDGTFLTKLIDVVLTPETIEHASVVLVLDLSKEQELWYTYETLYDAIAKRVKHCINEAAKQNPNIKDKLKESINQRIGKANKNDVEPLRIPLLIVGSKYDEFQNKNDVEPLRIPLLIVGSKYDEFQKLEPEAKKTIIKTLRFLAFYHGATLLSYSEKQESVYLKSAIHHLLFDTNLPEKQPQIDYQKPLYIKSGSDTLEQVGPPPIPEYELGDLKEQTPLAVWRAAYCKRFPQEVEKRDPSLMQDYGRDPQYADASIDAMREQKIAELQRYLTMKTRSRS</sequence>
<gene>
    <name evidence="16" type="ORF">VCS650_LOCUS30956</name>
</gene>
<dbReference type="GO" id="GO:0035735">
    <property type="term" value="P:intraciliary transport involved in cilium assembly"/>
    <property type="evidence" value="ECO:0007669"/>
    <property type="project" value="InterPro"/>
</dbReference>
<dbReference type="GO" id="GO:0005868">
    <property type="term" value="C:cytoplasmic dynein complex"/>
    <property type="evidence" value="ECO:0007669"/>
    <property type="project" value="InterPro"/>
</dbReference>
<evidence type="ECO:0000256" key="1">
    <source>
        <dbReference type="ARBA" id="ARBA00004120"/>
    </source>
</evidence>
<dbReference type="PANTHER" id="PTHR13236">
    <property type="entry name" value="DYNEIN 2 LIGHT INTERMEDIATE CHAIN, ISOFORM 2"/>
    <property type="match status" value="1"/>
</dbReference>
<keyword evidence="6" id="KW-0217">Developmental protein</keyword>
<dbReference type="SUPFAM" id="SSF52540">
    <property type="entry name" value="P-loop containing nucleoside triphosphate hydrolases"/>
    <property type="match status" value="1"/>
</dbReference>
<dbReference type="GO" id="GO:0045504">
    <property type="term" value="F:dynein heavy chain binding"/>
    <property type="evidence" value="ECO:0007669"/>
    <property type="project" value="TreeGrafter"/>
</dbReference>
<dbReference type="GO" id="GO:0005930">
    <property type="term" value="C:axoneme"/>
    <property type="evidence" value="ECO:0007669"/>
    <property type="project" value="UniProtKB-SubCell"/>
</dbReference>
<keyword evidence="12" id="KW-0505">Motor protein</keyword>
<dbReference type="InterPro" id="IPR022780">
    <property type="entry name" value="Dynein_light_int_chain"/>
</dbReference>
<dbReference type="GO" id="GO:0035721">
    <property type="term" value="P:intraciliary retrograde transport"/>
    <property type="evidence" value="ECO:0007669"/>
    <property type="project" value="InterPro"/>
</dbReference>
<protein>
    <recommendedName>
        <fullName evidence="5">Cytoplasmic dynein 2 light intermediate chain 1</fullName>
    </recommendedName>
</protein>
<dbReference type="InterPro" id="IPR027417">
    <property type="entry name" value="P-loop_NTPase"/>
</dbReference>
<evidence type="ECO:0000256" key="6">
    <source>
        <dbReference type="ARBA" id="ARBA00022473"/>
    </source>
</evidence>
<feature type="compositionally biased region" description="Basic and acidic residues" evidence="15">
    <location>
        <begin position="1"/>
        <end position="31"/>
    </location>
</feature>
<keyword evidence="13" id="KW-0206">Cytoskeleton</keyword>
<evidence type="ECO:0000256" key="4">
    <source>
        <dbReference type="ARBA" id="ARBA00006831"/>
    </source>
</evidence>
<evidence type="ECO:0000256" key="10">
    <source>
        <dbReference type="ARBA" id="ARBA00023017"/>
    </source>
</evidence>
<evidence type="ECO:0000256" key="12">
    <source>
        <dbReference type="ARBA" id="ARBA00023175"/>
    </source>
</evidence>
<dbReference type="Proteomes" id="UP000663891">
    <property type="component" value="Unassembled WGS sequence"/>
</dbReference>
<evidence type="ECO:0000256" key="8">
    <source>
        <dbReference type="ARBA" id="ARBA00022701"/>
    </source>
</evidence>
<proteinExistence type="inferred from homology"/>
<evidence type="ECO:0000256" key="9">
    <source>
        <dbReference type="ARBA" id="ARBA00022794"/>
    </source>
</evidence>
<dbReference type="GO" id="GO:0036064">
    <property type="term" value="C:ciliary basal body"/>
    <property type="evidence" value="ECO:0007669"/>
    <property type="project" value="TreeGrafter"/>
</dbReference>
<evidence type="ECO:0000256" key="3">
    <source>
        <dbReference type="ARBA" id="ARBA00004430"/>
    </source>
</evidence>
<comment type="caution">
    <text evidence="16">The sequence shown here is derived from an EMBL/GenBank/DDBJ whole genome shotgun (WGS) entry which is preliminary data.</text>
</comment>
<name>A0A815DKV8_9BILA</name>
<dbReference type="GO" id="GO:0005813">
    <property type="term" value="C:centrosome"/>
    <property type="evidence" value="ECO:0007669"/>
    <property type="project" value="UniProtKB-SubCell"/>
</dbReference>
<evidence type="ECO:0000256" key="15">
    <source>
        <dbReference type="SAM" id="MobiDB-lite"/>
    </source>
</evidence>
<dbReference type="AlphaFoldDB" id="A0A815DKV8"/>
<accession>A0A815DKV8</accession>
<feature type="region of interest" description="Disordered" evidence="15">
    <location>
        <begin position="1"/>
        <end position="37"/>
    </location>
</feature>
<keyword evidence="11" id="KW-0969">Cilium</keyword>
<dbReference type="InterPro" id="IPR040045">
    <property type="entry name" value="DYNC2LI1"/>
</dbReference>
<evidence type="ECO:0000313" key="17">
    <source>
        <dbReference type="Proteomes" id="UP000663891"/>
    </source>
</evidence>
<keyword evidence="7" id="KW-0963">Cytoplasm</keyword>
<comment type="similarity">
    <text evidence="4">Belongs to the dynein light intermediate chain family.</text>
</comment>
<evidence type="ECO:0000256" key="13">
    <source>
        <dbReference type="ARBA" id="ARBA00023212"/>
    </source>
</evidence>
<keyword evidence="14" id="KW-0966">Cell projection</keyword>
<evidence type="ECO:0000256" key="14">
    <source>
        <dbReference type="ARBA" id="ARBA00023273"/>
    </source>
</evidence>
<evidence type="ECO:0000256" key="5">
    <source>
        <dbReference type="ARBA" id="ARBA00018863"/>
    </source>
</evidence>
<organism evidence="16 17">
    <name type="scientific">Adineta steineri</name>
    <dbReference type="NCBI Taxonomy" id="433720"/>
    <lineage>
        <taxon>Eukaryota</taxon>
        <taxon>Metazoa</taxon>
        <taxon>Spiralia</taxon>
        <taxon>Gnathifera</taxon>
        <taxon>Rotifera</taxon>
        <taxon>Eurotatoria</taxon>
        <taxon>Bdelloidea</taxon>
        <taxon>Adinetida</taxon>
        <taxon>Adinetidae</taxon>
        <taxon>Adineta</taxon>
    </lineage>
</organism>
<reference evidence="16" key="1">
    <citation type="submission" date="2021-02" db="EMBL/GenBank/DDBJ databases">
        <authorList>
            <person name="Nowell W R."/>
        </authorList>
    </citation>
    <scope>NUCLEOTIDE SEQUENCE</scope>
</reference>
<dbReference type="PANTHER" id="PTHR13236:SF0">
    <property type="entry name" value="CYTOPLASMIC DYNEIN 2 LIGHT INTERMEDIATE CHAIN 1"/>
    <property type="match status" value="1"/>
</dbReference>
<dbReference type="Pfam" id="PF05783">
    <property type="entry name" value="DLIC"/>
    <property type="match status" value="1"/>
</dbReference>
<evidence type="ECO:0000256" key="7">
    <source>
        <dbReference type="ARBA" id="ARBA00022490"/>
    </source>
</evidence>
<keyword evidence="8" id="KW-0493">Microtubule</keyword>
<dbReference type="OrthoDB" id="10263060at2759"/>
<dbReference type="EMBL" id="CAJNON010000516">
    <property type="protein sequence ID" value="CAF1299354.1"/>
    <property type="molecule type" value="Genomic_DNA"/>
</dbReference>
<keyword evidence="10" id="KW-0243">Dynein</keyword>
<keyword evidence="9" id="KW-0970">Cilium biogenesis/degradation</keyword>